<name>N8XUL8_9GAMM</name>
<dbReference type="HOGENOM" id="CLU_148468_0_0_6"/>
<dbReference type="PATRIC" id="fig|1217675.3.peg.2026"/>
<dbReference type="InterPro" id="IPR007298">
    <property type="entry name" value="Cu-R_lipoprotein_NlpE"/>
</dbReference>
<dbReference type="EMBL" id="APPI01000018">
    <property type="protein sequence ID" value="ENV12734.1"/>
    <property type="molecule type" value="Genomic_DNA"/>
</dbReference>
<gene>
    <name evidence="1" type="ORF">F965_02100</name>
</gene>
<protein>
    <submittedName>
        <fullName evidence="1">Uncharacterized protein</fullName>
    </submittedName>
</protein>
<evidence type="ECO:0000313" key="1">
    <source>
        <dbReference type="EMBL" id="ENV12734.1"/>
    </source>
</evidence>
<evidence type="ECO:0000313" key="2">
    <source>
        <dbReference type="Proteomes" id="UP000018438"/>
    </source>
</evidence>
<organism evidence="1 2">
    <name type="scientific">Acinetobacter schindleri NIPH 900</name>
    <dbReference type="NCBI Taxonomy" id="1217675"/>
    <lineage>
        <taxon>Bacteria</taxon>
        <taxon>Pseudomonadati</taxon>
        <taxon>Pseudomonadota</taxon>
        <taxon>Gammaproteobacteria</taxon>
        <taxon>Moraxellales</taxon>
        <taxon>Moraxellaceae</taxon>
        <taxon>Acinetobacter</taxon>
    </lineage>
</organism>
<sequence length="161" mass="18102">MLPHNQHAESRIMKKVVLIPLVATAALWGCQDTKQDKAQTAIEAQAMQTAWAGEYQGTTPCMGCLSSCEDCPGMAVKLRLNEDETFVLERESLSGHNEIETISGKIRFQDDSRQKIELLNVAKRNLLFVDLEKGLLEIREDQTGKRYQMQSDFILAESLNS</sequence>
<accession>N8XUL8</accession>
<dbReference type="Gene3D" id="2.40.128.640">
    <property type="match status" value="1"/>
</dbReference>
<reference evidence="1 2" key="1">
    <citation type="submission" date="2013-02" db="EMBL/GenBank/DDBJ databases">
        <title>The Genome Sequence of Acinetobacter schindleri NIPH 900.</title>
        <authorList>
            <consortium name="The Broad Institute Genome Sequencing Platform"/>
            <consortium name="The Broad Institute Genome Sequencing Center for Infectious Disease"/>
            <person name="Cerqueira G."/>
            <person name="Feldgarden M."/>
            <person name="Courvalin P."/>
            <person name="Perichon B."/>
            <person name="Grillot-Courvalin C."/>
            <person name="Clermont D."/>
            <person name="Rocha E."/>
            <person name="Yoon E.-J."/>
            <person name="Nemec A."/>
            <person name="Walker B."/>
            <person name="Young S.K."/>
            <person name="Zeng Q."/>
            <person name="Gargeya S."/>
            <person name="Fitzgerald M."/>
            <person name="Haas B."/>
            <person name="Abouelleil A."/>
            <person name="Alvarado L."/>
            <person name="Arachchi H.M."/>
            <person name="Berlin A.M."/>
            <person name="Chapman S.B."/>
            <person name="Dewar J."/>
            <person name="Goldberg J."/>
            <person name="Griggs A."/>
            <person name="Gujja S."/>
            <person name="Hansen M."/>
            <person name="Howarth C."/>
            <person name="Imamovic A."/>
            <person name="Larimer J."/>
            <person name="McCowan C."/>
            <person name="Murphy C."/>
            <person name="Neiman D."/>
            <person name="Pearson M."/>
            <person name="Priest M."/>
            <person name="Roberts A."/>
            <person name="Saif S."/>
            <person name="Shea T."/>
            <person name="Sisk P."/>
            <person name="Sykes S."/>
            <person name="Wortman J."/>
            <person name="Nusbaum C."/>
            <person name="Birren B."/>
        </authorList>
    </citation>
    <scope>NUCLEOTIDE SEQUENCE [LARGE SCALE GENOMIC DNA]</scope>
    <source>
        <strain evidence="1 2">NIPH 900</strain>
    </source>
</reference>
<keyword evidence="2" id="KW-1185">Reference proteome</keyword>
<comment type="caution">
    <text evidence="1">The sequence shown here is derived from an EMBL/GenBank/DDBJ whole genome shotgun (WGS) entry which is preliminary data.</text>
</comment>
<dbReference type="AlphaFoldDB" id="N8XUL8"/>
<dbReference type="Pfam" id="PF04170">
    <property type="entry name" value="NlpE"/>
    <property type="match status" value="1"/>
</dbReference>
<dbReference type="Proteomes" id="UP000018438">
    <property type="component" value="Unassembled WGS sequence"/>
</dbReference>
<proteinExistence type="predicted"/>